<keyword evidence="2 5" id="KW-0812">Transmembrane</keyword>
<comment type="subcellular location">
    <subcellularLocation>
        <location evidence="1">Membrane</location>
        <topology evidence="1">Multi-pass membrane protein</topology>
    </subcellularLocation>
</comment>
<evidence type="ECO:0000256" key="4">
    <source>
        <dbReference type="ARBA" id="ARBA00023136"/>
    </source>
</evidence>
<keyword evidence="8" id="KW-1185">Reference proteome</keyword>
<accession>A0ABD2Q4W1</accession>
<dbReference type="EMBL" id="JBJKFK010001053">
    <property type="protein sequence ID" value="KAL3314257.1"/>
    <property type="molecule type" value="Genomic_DNA"/>
</dbReference>
<evidence type="ECO:0000313" key="7">
    <source>
        <dbReference type="EMBL" id="KAL3314257.1"/>
    </source>
</evidence>
<organism evidence="7 8">
    <name type="scientific">Cichlidogyrus casuarinus</name>
    <dbReference type="NCBI Taxonomy" id="1844966"/>
    <lineage>
        <taxon>Eukaryota</taxon>
        <taxon>Metazoa</taxon>
        <taxon>Spiralia</taxon>
        <taxon>Lophotrochozoa</taxon>
        <taxon>Platyhelminthes</taxon>
        <taxon>Monogenea</taxon>
        <taxon>Monopisthocotylea</taxon>
        <taxon>Dactylogyridea</taxon>
        <taxon>Ancyrocephalidae</taxon>
        <taxon>Cichlidogyrus</taxon>
    </lineage>
</organism>
<evidence type="ECO:0000256" key="5">
    <source>
        <dbReference type="SAM" id="Phobius"/>
    </source>
</evidence>
<comment type="caution">
    <text evidence="7">The sequence shown here is derived from an EMBL/GenBank/DDBJ whole genome shotgun (WGS) entry which is preliminary data.</text>
</comment>
<name>A0ABD2Q4W1_9PLAT</name>
<reference evidence="7 8" key="1">
    <citation type="submission" date="2024-11" db="EMBL/GenBank/DDBJ databases">
        <title>Adaptive evolution of stress response genes in parasites aligns with host niche diversity.</title>
        <authorList>
            <person name="Hahn C."/>
            <person name="Resl P."/>
        </authorList>
    </citation>
    <scope>NUCLEOTIDE SEQUENCE [LARGE SCALE GENOMIC DNA]</scope>
    <source>
        <strain evidence="7">EGGRZ-B1_66</strain>
        <tissue evidence="7">Body</tissue>
    </source>
</reference>
<dbReference type="PROSITE" id="PS50929">
    <property type="entry name" value="ABC_TM1F"/>
    <property type="match status" value="1"/>
</dbReference>
<feature type="non-terminal residue" evidence="7">
    <location>
        <position position="1"/>
    </location>
</feature>
<evidence type="ECO:0000259" key="6">
    <source>
        <dbReference type="PROSITE" id="PS50929"/>
    </source>
</evidence>
<evidence type="ECO:0000256" key="3">
    <source>
        <dbReference type="ARBA" id="ARBA00022989"/>
    </source>
</evidence>
<evidence type="ECO:0000256" key="2">
    <source>
        <dbReference type="ARBA" id="ARBA00022692"/>
    </source>
</evidence>
<dbReference type="AlphaFoldDB" id="A0ABD2Q4W1"/>
<evidence type="ECO:0000313" key="8">
    <source>
        <dbReference type="Proteomes" id="UP001626550"/>
    </source>
</evidence>
<feature type="transmembrane region" description="Helical" evidence="5">
    <location>
        <begin position="95"/>
        <end position="118"/>
    </location>
</feature>
<dbReference type="GO" id="GO:0016020">
    <property type="term" value="C:membrane"/>
    <property type="evidence" value="ECO:0007669"/>
    <property type="project" value="UniProtKB-SubCell"/>
</dbReference>
<dbReference type="Pfam" id="PF00664">
    <property type="entry name" value="ABC_membrane"/>
    <property type="match status" value="1"/>
</dbReference>
<keyword evidence="3 5" id="KW-1133">Transmembrane helix</keyword>
<dbReference type="Gene3D" id="1.20.1560.10">
    <property type="entry name" value="ABC transporter type 1, transmembrane domain"/>
    <property type="match status" value="1"/>
</dbReference>
<dbReference type="PANTHER" id="PTHR43394:SF1">
    <property type="entry name" value="ATP-BINDING CASSETTE SUB-FAMILY B MEMBER 10, MITOCHONDRIAL"/>
    <property type="match status" value="1"/>
</dbReference>
<protein>
    <recommendedName>
        <fullName evidence="6">ABC transmembrane type-1 domain-containing protein</fullName>
    </recommendedName>
</protein>
<evidence type="ECO:0000256" key="1">
    <source>
        <dbReference type="ARBA" id="ARBA00004141"/>
    </source>
</evidence>
<dbReference type="SUPFAM" id="SSF90123">
    <property type="entry name" value="ABC transporter transmembrane region"/>
    <property type="match status" value="1"/>
</dbReference>
<proteinExistence type="predicted"/>
<gene>
    <name evidence="7" type="ORF">Ciccas_007125</name>
</gene>
<dbReference type="InterPro" id="IPR011527">
    <property type="entry name" value="ABC1_TM_dom"/>
</dbReference>
<dbReference type="Proteomes" id="UP001626550">
    <property type="component" value="Unassembled WGS sequence"/>
</dbReference>
<feature type="domain" description="ABC transmembrane type-1" evidence="6">
    <location>
        <begin position="53"/>
        <end position="139"/>
    </location>
</feature>
<keyword evidence="4 5" id="KW-0472">Membrane</keyword>
<sequence length="153" mass="16869">RASVNPIFFTLKCPFSGLVRLAPTKPPPIPQLATKNALKHILRVAYPERWRLAGGVLLLFLSSGVTLSIPHWLGLLIDRSTGQVNTSNFSLPSSSFHLVLIALFGLGAVCNGGRVYLFKSSGIRMAVRMRNAFFRSIVSRYVYPYLPVVPISN</sequence>
<dbReference type="InterPro" id="IPR036640">
    <property type="entry name" value="ABC1_TM_sf"/>
</dbReference>
<dbReference type="PANTHER" id="PTHR43394">
    <property type="entry name" value="ATP-DEPENDENT PERMEASE MDL1, MITOCHONDRIAL"/>
    <property type="match status" value="1"/>
</dbReference>
<dbReference type="InterPro" id="IPR039421">
    <property type="entry name" value="Type_1_exporter"/>
</dbReference>
<feature type="transmembrane region" description="Helical" evidence="5">
    <location>
        <begin position="52"/>
        <end position="75"/>
    </location>
</feature>